<dbReference type="PANTHER" id="PTHR43537">
    <property type="entry name" value="TRANSCRIPTIONAL REGULATOR, GNTR FAMILY"/>
    <property type="match status" value="1"/>
</dbReference>
<sequence length="208" mass="22989">MVMLSQSVASELREAISAGEFQPGEQLSEVKAAERFHCSRNTLRESFTRLAAERIVERIPNRGVFLATPDADYIRDLFAARAAIEPAAVRWGEFADAPSLVTLTSSAFDYAARGEHQEVSAINQRFHRTLVAALGSPTLNEQMDNLLARMRLTFLLAIPRYPQLHADHIQGNITLATLIADGKRLEAATLSHDSLMNTCEKILAVLDD</sequence>
<dbReference type="InterPro" id="IPR008920">
    <property type="entry name" value="TF_FadR/GntR_C"/>
</dbReference>
<reference evidence="5 6" key="1">
    <citation type="submission" date="2009-06" db="EMBL/GenBank/DDBJ databases">
        <authorList>
            <person name="Dodson R."/>
            <person name="Sebastian Y."/>
            <person name="Madupu R."/>
            <person name="Durkin A.S."/>
            <person name="Torralba M."/>
            <person name="Methe B."/>
            <person name="Sutton G.G."/>
            <person name="Strausberg R.L."/>
            <person name="Nelson K.E."/>
        </authorList>
    </citation>
    <scope>NUCLEOTIDE SEQUENCE [LARGE SCALE GENOMIC DNA]</scope>
    <source>
        <strain evidence="5 6">SK141</strain>
    </source>
</reference>
<evidence type="ECO:0000313" key="5">
    <source>
        <dbReference type="EMBL" id="EET78341.1"/>
    </source>
</evidence>
<dbReference type="SMART" id="SM00895">
    <property type="entry name" value="FCD"/>
    <property type="match status" value="1"/>
</dbReference>
<gene>
    <name evidence="5" type="ORF">CORTU0001_1203</name>
</gene>
<dbReference type="PROSITE" id="PS50949">
    <property type="entry name" value="HTH_GNTR"/>
    <property type="match status" value="1"/>
</dbReference>
<dbReference type="InterPro" id="IPR000524">
    <property type="entry name" value="Tscrpt_reg_HTH_GntR"/>
</dbReference>
<dbReference type="Pfam" id="PF00392">
    <property type="entry name" value="GntR"/>
    <property type="match status" value="1"/>
</dbReference>
<dbReference type="Gene3D" id="1.10.10.10">
    <property type="entry name" value="Winged helix-like DNA-binding domain superfamily/Winged helix DNA-binding domain"/>
    <property type="match status" value="1"/>
</dbReference>
<keyword evidence="1" id="KW-0805">Transcription regulation</keyword>
<dbReference type="SUPFAM" id="SSF46785">
    <property type="entry name" value="Winged helix' DNA-binding domain"/>
    <property type="match status" value="1"/>
</dbReference>
<dbReference type="CDD" id="cd07377">
    <property type="entry name" value="WHTH_GntR"/>
    <property type="match status" value="1"/>
</dbReference>
<evidence type="ECO:0000259" key="4">
    <source>
        <dbReference type="PROSITE" id="PS50949"/>
    </source>
</evidence>
<dbReference type="PANTHER" id="PTHR43537:SF45">
    <property type="entry name" value="GNTR FAMILY REGULATORY PROTEIN"/>
    <property type="match status" value="1"/>
</dbReference>
<proteinExistence type="predicted"/>
<keyword evidence="2" id="KW-0238">DNA-binding</keyword>
<evidence type="ECO:0000256" key="1">
    <source>
        <dbReference type="ARBA" id="ARBA00023015"/>
    </source>
</evidence>
<dbReference type="Pfam" id="PF07729">
    <property type="entry name" value="FCD"/>
    <property type="match status" value="1"/>
</dbReference>
<name>C6R6R5_9CORY</name>
<dbReference type="InterPro" id="IPR036390">
    <property type="entry name" value="WH_DNA-bd_sf"/>
</dbReference>
<dbReference type="Proteomes" id="UP000004384">
    <property type="component" value="Unassembled WGS sequence"/>
</dbReference>
<comment type="caution">
    <text evidence="5">The sequence shown here is derived from an EMBL/GenBank/DDBJ whole genome shotgun (WGS) entry which is preliminary data.</text>
</comment>
<protein>
    <submittedName>
        <fullName evidence="5">Transcriptional regulator, GntR family</fullName>
    </submittedName>
</protein>
<dbReference type="AlphaFoldDB" id="C6R6R5"/>
<keyword evidence="3" id="KW-0804">Transcription</keyword>
<dbReference type="InterPro" id="IPR036388">
    <property type="entry name" value="WH-like_DNA-bd_sf"/>
</dbReference>
<dbReference type="InterPro" id="IPR011711">
    <property type="entry name" value="GntR_C"/>
</dbReference>
<dbReference type="EMBL" id="ACVP01000003">
    <property type="protein sequence ID" value="EET78341.1"/>
    <property type="molecule type" value="Genomic_DNA"/>
</dbReference>
<organism evidence="5 6">
    <name type="scientific">Corynebacterium tuberculostearicum SK141</name>
    <dbReference type="NCBI Taxonomy" id="553206"/>
    <lineage>
        <taxon>Bacteria</taxon>
        <taxon>Bacillati</taxon>
        <taxon>Actinomycetota</taxon>
        <taxon>Actinomycetes</taxon>
        <taxon>Mycobacteriales</taxon>
        <taxon>Corynebacteriaceae</taxon>
        <taxon>Corynebacterium</taxon>
    </lineage>
</organism>
<dbReference type="SMART" id="SM00345">
    <property type="entry name" value="HTH_GNTR"/>
    <property type="match status" value="1"/>
</dbReference>
<dbReference type="Gene3D" id="1.20.120.530">
    <property type="entry name" value="GntR ligand-binding domain-like"/>
    <property type="match status" value="1"/>
</dbReference>
<feature type="domain" description="HTH gntR-type" evidence="4">
    <location>
        <begin position="2"/>
        <end position="69"/>
    </location>
</feature>
<evidence type="ECO:0000313" key="6">
    <source>
        <dbReference type="Proteomes" id="UP000004384"/>
    </source>
</evidence>
<dbReference type="GO" id="GO:0003700">
    <property type="term" value="F:DNA-binding transcription factor activity"/>
    <property type="evidence" value="ECO:0007669"/>
    <property type="project" value="InterPro"/>
</dbReference>
<evidence type="ECO:0000256" key="3">
    <source>
        <dbReference type="ARBA" id="ARBA00023163"/>
    </source>
</evidence>
<dbReference type="SUPFAM" id="SSF48008">
    <property type="entry name" value="GntR ligand-binding domain-like"/>
    <property type="match status" value="1"/>
</dbReference>
<evidence type="ECO:0000256" key="2">
    <source>
        <dbReference type="ARBA" id="ARBA00023125"/>
    </source>
</evidence>
<accession>C6R6R5</accession>
<dbReference type="GO" id="GO:0003677">
    <property type="term" value="F:DNA binding"/>
    <property type="evidence" value="ECO:0007669"/>
    <property type="project" value="UniProtKB-KW"/>
</dbReference>